<evidence type="ECO:0000256" key="2">
    <source>
        <dbReference type="ARBA" id="ARBA00022723"/>
    </source>
</evidence>
<protein>
    <recommendedName>
        <fullName evidence="6">2-succinyl-5-enolpyruvyl-6-hydroxy-3-cyclohexene-1-carboxylate synthase</fullName>
        <shortName evidence="6">SEPHCHC synthase</shortName>
        <ecNumber evidence="6">2.2.1.9</ecNumber>
    </recommendedName>
    <alternativeName>
        <fullName evidence="6">Menaquinone biosynthesis protein MenD</fullName>
    </alternativeName>
</protein>
<comment type="subunit">
    <text evidence="6">Homodimer.</text>
</comment>
<dbReference type="InterPro" id="IPR011766">
    <property type="entry name" value="TPP_enzyme_TPP-bd"/>
</dbReference>
<comment type="pathway">
    <text evidence="6">Quinol/quinone metabolism; menaquinone biosynthesis.</text>
</comment>
<dbReference type="AlphaFoldDB" id="A0A1H2LAA1"/>
<dbReference type="PANTHER" id="PTHR42916">
    <property type="entry name" value="2-SUCCINYL-5-ENOLPYRUVYL-6-HYDROXY-3-CYCLOHEXENE-1-CARBOXYLATE SYNTHASE"/>
    <property type="match status" value="1"/>
</dbReference>
<feature type="domain" description="Thiamine pyrophosphate enzyme TPP-binding" evidence="7">
    <location>
        <begin position="374"/>
        <end position="501"/>
    </location>
</feature>
<gene>
    <name evidence="6" type="primary">menD</name>
    <name evidence="9" type="ORF">SAMN04489737_0151</name>
</gene>
<dbReference type="GO" id="GO:0030145">
    <property type="term" value="F:manganese ion binding"/>
    <property type="evidence" value="ECO:0007669"/>
    <property type="project" value="UniProtKB-UniRule"/>
</dbReference>
<keyword evidence="2 6" id="KW-0479">Metal-binding</keyword>
<evidence type="ECO:0000256" key="4">
    <source>
        <dbReference type="ARBA" id="ARBA00023052"/>
    </source>
</evidence>
<dbReference type="UniPathway" id="UPA00079"/>
<comment type="cofactor">
    <cofactor evidence="6">
        <name>Mg(2+)</name>
        <dbReference type="ChEBI" id="CHEBI:18420"/>
    </cofactor>
    <cofactor evidence="6">
        <name>Mn(2+)</name>
        <dbReference type="ChEBI" id="CHEBI:29035"/>
    </cofactor>
</comment>
<dbReference type="HAMAP" id="MF_01659">
    <property type="entry name" value="MenD"/>
    <property type="match status" value="1"/>
</dbReference>
<feature type="domain" description="Thiamine pyrophosphate enzyme N-terminal TPP-binding" evidence="8">
    <location>
        <begin position="6"/>
        <end position="123"/>
    </location>
</feature>
<dbReference type="Proteomes" id="UP000214355">
    <property type="component" value="Chromosome I"/>
</dbReference>
<reference evidence="10" key="1">
    <citation type="submission" date="2016-10" db="EMBL/GenBank/DDBJ databases">
        <authorList>
            <person name="Varghese N."/>
            <person name="Submissions S."/>
        </authorList>
    </citation>
    <scope>NUCLEOTIDE SEQUENCE [LARGE SCALE GENOMIC DNA]</scope>
    <source>
        <strain evidence="10">DSM 10002</strain>
    </source>
</reference>
<dbReference type="Pfam" id="PF02775">
    <property type="entry name" value="TPP_enzyme_C"/>
    <property type="match status" value="1"/>
</dbReference>
<dbReference type="Gene3D" id="3.40.50.970">
    <property type="match status" value="2"/>
</dbReference>
<evidence type="ECO:0000256" key="5">
    <source>
        <dbReference type="ARBA" id="ARBA00023211"/>
    </source>
</evidence>
<organism evidence="9 10">
    <name type="scientific">Arcanobacterium phocae</name>
    <dbReference type="NCBI Taxonomy" id="131112"/>
    <lineage>
        <taxon>Bacteria</taxon>
        <taxon>Bacillati</taxon>
        <taxon>Actinomycetota</taxon>
        <taxon>Actinomycetes</taxon>
        <taxon>Actinomycetales</taxon>
        <taxon>Actinomycetaceae</taxon>
        <taxon>Arcanobacterium</taxon>
    </lineage>
</organism>
<evidence type="ECO:0000259" key="8">
    <source>
        <dbReference type="Pfam" id="PF02776"/>
    </source>
</evidence>
<dbReference type="SUPFAM" id="SSF52518">
    <property type="entry name" value="Thiamin diphosphate-binding fold (THDP-binding)"/>
    <property type="match status" value="2"/>
</dbReference>
<comment type="function">
    <text evidence="6">Catalyzes the thiamine diphosphate-dependent decarboxylation of 2-oxoglutarate and the subsequent addition of the resulting succinic semialdehyde-thiamine pyrophosphate anion to isochorismate to yield 2-succinyl-5-enolpyruvyl-6-hydroxy-3-cyclohexene-1-carboxylate (SEPHCHC).</text>
</comment>
<dbReference type="Gene3D" id="3.40.50.1220">
    <property type="entry name" value="TPP-binding domain"/>
    <property type="match status" value="1"/>
</dbReference>
<keyword evidence="3 6" id="KW-0460">Magnesium</keyword>
<dbReference type="Pfam" id="PF02776">
    <property type="entry name" value="TPP_enzyme_N"/>
    <property type="match status" value="1"/>
</dbReference>
<evidence type="ECO:0000313" key="10">
    <source>
        <dbReference type="Proteomes" id="UP000214355"/>
    </source>
</evidence>
<sequence length="543" mass="57641">MTDSTTTARTLLANLIACDVRTFILCPGSRSAPFAYALYDAERAGLIRLHIETDERVAGFVALGAGVAGELAAVVTTSGSAVANLHPAVEEAYYGGVPMIVLSSDRPHHMRGVRASQTTDHQAVLAGSVRHFREFPAGGSLTNAGGLVRRAVRAARGLDQGSVPGPVHLNVGFVEPLMPADTWTTLSQDIADARQTEHEIAADDVRCVVVAGSTVRHRNLDPQVFAGLPILAEPSSPLRSHPDAITAHPIVLQSELRQRINRAIVVGHPTLTREISALLADESVEVYVLDDAPTYADVAGRARVISAAELATWATPNQAWLAQWQAASMAANEHIAQHLAGLTFASIGRDISQLSHNVQLVVGASSIIREMNLYASLPARPVHANRGLAGIDGTMSTAIGIGLATGEPVRVVLGDLTFIHDLGALVHTAGQAAIALDVVVIDDAGGSLFATLEYGQGDTDSYDRVFRTAKDLDIASYAAAVGAEYCPVASREELAVVLANLPAKVRIVHIGLGRTSMKSDRALRHDNRQRVLDAVHRRLNSFQ</sequence>
<comment type="pathway">
    <text evidence="6">Quinol/quinone metabolism; 1,4-dihydroxy-2-naphthoate biosynthesis; 1,4-dihydroxy-2-naphthoate from chorismate: step 2/7.</text>
</comment>
<keyword evidence="1 6" id="KW-0808">Transferase</keyword>
<dbReference type="InterPro" id="IPR012001">
    <property type="entry name" value="Thiamin_PyroP_enz_TPP-bd_dom"/>
</dbReference>
<evidence type="ECO:0000259" key="7">
    <source>
        <dbReference type="Pfam" id="PF02775"/>
    </source>
</evidence>
<comment type="catalytic activity">
    <reaction evidence="6">
        <text>isochorismate + 2-oxoglutarate + H(+) = 5-enolpyruvoyl-6-hydroxy-2-succinyl-cyclohex-3-ene-1-carboxylate + CO2</text>
        <dbReference type="Rhea" id="RHEA:25593"/>
        <dbReference type="ChEBI" id="CHEBI:15378"/>
        <dbReference type="ChEBI" id="CHEBI:16526"/>
        <dbReference type="ChEBI" id="CHEBI:16810"/>
        <dbReference type="ChEBI" id="CHEBI:29780"/>
        <dbReference type="ChEBI" id="CHEBI:58818"/>
        <dbReference type="EC" id="2.2.1.9"/>
    </reaction>
</comment>
<dbReference type="UniPathway" id="UPA01057">
    <property type="reaction ID" value="UER00164"/>
</dbReference>
<name>A0A1H2LAA1_9ACTO</name>
<dbReference type="OrthoDB" id="9791859at2"/>
<evidence type="ECO:0000256" key="3">
    <source>
        <dbReference type="ARBA" id="ARBA00022842"/>
    </source>
</evidence>
<dbReference type="PIRSF" id="PIRSF004983">
    <property type="entry name" value="MenD"/>
    <property type="match status" value="1"/>
</dbReference>
<dbReference type="STRING" id="131112.SAMN04489737_0151"/>
<dbReference type="GO" id="GO:0000287">
    <property type="term" value="F:magnesium ion binding"/>
    <property type="evidence" value="ECO:0007669"/>
    <property type="project" value="UniProtKB-UniRule"/>
</dbReference>
<keyword evidence="4 6" id="KW-0786">Thiamine pyrophosphate</keyword>
<dbReference type="NCBIfam" id="TIGR00173">
    <property type="entry name" value="menD"/>
    <property type="match status" value="1"/>
</dbReference>
<dbReference type="PANTHER" id="PTHR42916:SF1">
    <property type="entry name" value="PROTEIN PHYLLO, CHLOROPLASTIC"/>
    <property type="match status" value="1"/>
</dbReference>
<comment type="cofactor">
    <cofactor evidence="6">
        <name>thiamine diphosphate</name>
        <dbReference type="ChEBI" id="CHEBI:58937"/>
    </cofactor>
    <text evidence="6">Binds 1 thiamine pyrophosphate per subunit.</text>
</comment>
<dbReference type="InterPro" id="IPR004433">
    <property type="entry name" value="MenaQ_synth_MenD"/>
</dbReference>
<dbReference type="EMBL" id="LT629804">
    <property type="protein sequence ID" value="SDU77744.1"/>
    <property type="molecule type" value="Genomic_DNA"/>
</dbReference>
<comment type="similarity">
    <text evidence="6">Belongs to the TPP enzyme family. MenD subfamily.</text>
</comment>
<keyword evidence="6" id="KW-0474">Menaquinone biosynthesis</keyword>
<dbReference type="GO" id="GO:0030976">
    <property type="term" value="F:thiamine pyrophosphate binding"/>
    <property type="evidence" value="ECO:0007669"/>
    <property type="project" value="UniProtKB-UniRule"/>
</dbReference>
<dbReference type="InterPro" id="IPR029061">
    <property type="entry name" value="THDP-binding"/>
</dbReference>
<dbReference type="GeneID" id="65343910"/>
<dbReference type="GO" id="GO:0009234">
    <property type="term" value="P:menaquinone biosynthetic process"/>
    <property type="evidence" value="ECO:0007669"/>
    <property type="project" value="UniProtKB-UniRule"/>
</dbReference>
<evidence type="ECO:0000313" key="9">
    <source>
        <dbReference type="EMBL" id="SDU77744.1"/>
    </source>
</evidence>
<accession>A0A1H2LAA1</accession>
<evidence type="ECO:0000256" key="6">
    <source>
        <dbReference type="HAMAP-Rule" id="MF_01659"/>
    </source>
</evidence>
<keyword evidence="5 6" id="KW-0464">Manganese</keyword>
<evidence type="ECO:0000256" key="1">
    <source>
        <dbReference type="ARBA" id="ARBA00022679"/>
    </source>
</evidence>
<proteinExistence type="inferred from homology"/>
<dbReference type="GO" id="GO:0070204">
    <property type="term" value="F:2-succinyl-5-enolpyruvyl-6-hydroxy-3-cyclohexene-1-carboxylic-acid synthase activity"/>
    <property type="evidence" value="ECO:0007669"/>
    <property type="project" value="UniProtKB-UniRule"/>
</dbReference>
<dbReference type="RefSeq" id="WP_157672839.1">
    <property type="nucleotide sequence ID" value="NZ_LT629804.1"/>
</dbReference>
<keyword evidence="10" id="KW-1185">Reference proteome</keyword>
<dbReference type="EC" id="2.2.1.9" evidence="6"/>